<dbReference type="PANTHER" id="PTHR46162:SF40">
    <property type="entry name" value="TRAF-LIKE FAMILY PROTEIN"/>
    <property type="match status" value="1"/>
</dbReference>
<dbReference type="InterPro" id="IPR002083">
    <property type="entry name" value="MATH/TRAF_dom"/>
</dbReference>
<sequence length="242" mass="27361">MTTVLGTQRVTEFTGIDKHAKSEKCDAFRFKNDPLTIECQLTASLQQELRLVLYPNGNGERGGEGHISLYLVIYKTDTLPLGWEACVTLRMFVYDHKKDKYLIIQDDSVHQIRRFHLAKKECGFDRLILSLCLYPSGDDECKGQLSLYLELANSPLAVKRVLADFSLVIKNQLSKSHNTWSGEGDTWFSTTESEGEDVASIWGTSNLISLSDLKKEFNGFLLNDTIILEAKLRIKAEVTNFS</sequence>
<gene>
    <name evidence="2" type="ORF">POM88_028795</name>
</gene>
<evidence type="ECO:0000313" key="3">
    <source>
        <dbReference type="Proteomes" id="UP001237642"/>
    </source>
</evidence>
<dbReference type="Proteomes" id="UP001237642">
    <property type="component" value="Unassembled WGS sequence"/>
</dbReference>
<dbReference type="InterPro" id="IPR008974">
    <property type="entry name" value="TRAF-like"/>
</dbReference>
<dbReference type="Gene3D" id="2.60.210.10">
    <property type="entry name" value="Apoptosis, Tumor Necrosis Factor Receptor Associated Protein 2, Chain A"/>
    <property type="match status" value="2"/>
</dbReference>
<accession>A0AAD8MH23</accession>
<dbReference type="EMBL" id="JAUIZM010000007">
    <property type="protein sequence ID" value="KAK1372602.1"/>
    <property type="molecule type" value="Genomic_DNA"/>
</dbReference>
<dbReference type="AlphaFoldDB" id="A0AAD8MH23"/>
<reference evidence="2" key="2">
    <citation type="submission" date="2023-05" db="EMBL/GenBank/DDBJ databases">
        <authorList>
            <person name="Schelkunov M.I."/>
        </authorList>
    </citation>
    <scope>NUCLEOTIDE SEQUENCE</scope>
    <source>
        <strain evidence="2">Hsosn_3</strain>
        <tissue evidence="2">Leaf</tissue>
    </source>
</reference>
<proteinExistence type="predicted"/>
<dbReference type="CDD" id="cd00121">
    <property type="entry name" value="MATH"/>
    <property type="match status" value="2"/>
</dbReference>
<keyword evidence="3" id="KW-1185">Reference proteome</keyword>
<evidence type="ECO:0000313" key="2">
    <source>
        <dbReference type="EMBL" id="KAK1372602.1"/>
    </source>
</evidence>
<protein>
    <recommendedName>
        <fullName evidence="1">MATH domain-containing protein</fullName>
    </recommendedName>
</protein>
<name>A0AAD8MH23_9APIA</name>
<organism evidence="2 3">
    <name type="scientific">Heracleum sosnowskyi</name>
    <dbReference type="NCBI Taxonomy" id="360622"/>
    <lineage>
        <taxon>Eukaryota</taxon>
        <taxon>Viridiplantae</taxon>
        <taxon>Streptophyta</taxon>
        <taxon>Embryophyta</taxon>
        <taxon>Tracheophyta</taxon>
        <taxon>Spermatophyta</taxon>
        <taxon>Magnoliopsida</taxon>
        <taxon>eudicotyledons</taxon>
        <taxon>Gunneridae</taxon>
        <taxon>Pentapetalae</taxon>
        <taxon>asterids</taxon>
        <taxon>campanulids</taxon>
        <taxon>Apiales</taxon>
        <taxon>Apiaceae</taxon>
        <taxon>Apioideae</taxon>
        <taxon>apioid superclade</taxon>
        <taxon>Tordylieae</taxon>
        <taxon>Tordyliinae</taxon>
        <taxon>Heracleum</taxon>
    </lineage>
</organism>
<dbReference type="Pfam" id="PF22486">
    <property type="entry name" value="MATH_2"/>
    <property type="match status" value="2"/>
</dbReference>
<dbReference type="SUPFAM" id="SSF49599">
    <property type="entry name" value="TRAF domain-like"/>
    <property type="match status" value="2"/>
</dbReference>
<reference evidence="2" key="1">
    <citation type="submission" date="2023-02" db="EMBL/GenBank/DDBJ databases">
        <title>Genome of toxic invasive species Heracleum sosnowskyi carries increased number of genes despite the absence of recent whole-genome duplications.</title>
        <authorList>
            <person name="Schelkunov M."/>
            <person name="Shtratnikova V."/>
            <person name="Makarenko M."/>
            <person name="Klepikova A."/>
            <person name="Omelchenko D."/>
            <person name="Novikova G."/>
            <person name="Obukhova E."/>
            <person name="Bogdanov V."/>
            <person name="Penin A."/>
            <person name="Logacheva M."/>
        </authorList>
    </citation>
    <scope>NUCLEOTIDE SEQUENCE</scope>
    <source>
        <strain evidence="2">Hsosn_3</strain>
        <tissue evidence="2">Leaf</tissue>
    </source>
</reference>
<dbReference type="PANTHER" id="PTHR46162">
    <property type="entry name" value="TRAF-LIKE FAMILY PROTEIN"/>
    <property type="match status" value="1"/>
</dbReference>
<evidence type="ECO:0000259" key="1">
    <source>
        <dbReference type="PROSITE" id="PS50144"/>
    </source>
</evidence>
<feature type="domain" description="MATH" evidence="1">
    <location>
        <begin position="91"/>
        <end position="232"/>
    </location>
</feature>
<dbReference type="PROSITE" id="PS50144">
    <property type="entry name" value="MATH"/>
    <property type="match status" value="1"/>
</dbReference>
<comment type="caution">
    <text evidence="2">The sequence shown here is derived from an EMBL/GenBank/DDBJ whole genome shotgun (WGS) entry which is preliminary data.</text>
</comment>